<evidence type="ECO:0000313" key="2">
    <source>
        <dbReference type="EMBL" id="SOB98767.1"/>
    </source>
</evidence>
<feature type="transmembrane region" description="Helical" evidence="1">
    <location>
        <begin position="74"/>
        <end position="93"/>
    </location>
</feature>
<dbReference type="AlphaFoldDB" id="A0A285RWI3"/>
<dbReference type="Proteomes" id="UP000219563">
    <property type="component" value="Unassembled WGS sequence"/>
</dbReference>
<protein>
    <submittedName>
        <fullName evidence="2">Uncharacterized protein</fullName>
    </submittedName>
</protein>
<accession>A0A285RWI3</accession>
<keyword evidence="1" id="KW-0472">Membrane</keyword>
<dbReference type="RefSeq" id="WP_097076046.1">
    <property type="nucleotide sequence ID" value="NZ_OBMR01000004.1"/>
</dbReference>
<gene>
    <name evidence="2" type="ORF">SAMN02910411_1535</name>
</gene>
<name>A0A285RWI3_9FIRM</name>
<proteinExistence type="predicted"/>
<feature type="transmembrane region" description="Helical" evidence="1">
    <location>
        <begin position="36"/>
        <end position="53"/>
    </location>
</feature>
<evidence type="ECO:0000256" key="1">
    <source>
        <dbReference type="SAM" id="Phobius"/>
    </source>
</evidence>
<keyword evidence="1" id="KW-1133">Transmembrane helix</keyword>
<feature type="transmembrane region" description="Helical" evidence="1">
    <location>
        <begin position="165"/>
        <end position="186"/>
    </location>
</feature>
<feature type="transmembrane region" description="Helical" evidence="1">
    <location>
        <begin position="99"/>
        <end position="118"/>
    </location>
</feature>
<organism evidence="2 3">
    <name type="scientific">Pseudobutyrivibrio ruminis DSM 9787</name>
    <dbReference type="NCBI Taxonomy" id="1123011"/>
    <lineage>
        <taxon>Bacteria</taxon>
        <taxon>Bacillati</taxon>
        <taxon>Bacillota</taxon>
        <taxon>Clostridia</taxon>
        <taxon>Lachnospirales</taxon>
        <taxon>Lachnospiraceae</taxon>
        <taxon>Pseudobutyrivibrio</taxon>
    </lineage>
</organism>
<dbReference type="EMBL" id="OBMR01000004">
    <property type="protein sequence ID" value="SOB98767.1"/>
    <property type="molecule type" value="Genomic_DNA"/>
</dbReference>
<reference evidence="2 3" key="1">
    <citation type="submission" date="2017-08" db="EMBL/GenBank/DDBJ databases">
        <authorList>
            <person name="de Groot N.N."/>
        </authorList>
    </citation>
    <scope>NUCLEOTIDE SEQUENCE [LARGE SCALE GENOMIC DNA]</scope>
    <source>
        <strain evidence="2 3">DSM 9787</strain>
    </source>
</reference>
<evidence type="ECO:0000313" key="3">
    <source>
        <dbReference type="Proteomes" id="UP000219563"/>
    </source>
</evidence>
<keyword evidence="1" id="KW-0812">Transmembrane</keyword>
<sequence>MEEIVTKIKKLTEYYIEIVVIGVVLDVALTSNYWNQHAWIILVEGICVVSLLITEKYINENNLEVRQLLRVSRMETVIVLLAYYLVMVSQLTVAGQSVWYSALFVIPIIIMSILGYIVRKRAETKKIEQKKGENIAGIVSGILPGTYLLFRDEVRAMSMPEYAKIYIILCLIIISITMYMFVNAYFNWKADLRMLEEK</sequence>
<feature type="transmembrane region" description="Helical" evidence="1">
    <location>
        <begin position="12"/>
        <end position="30"/>
    </location>
</feature>